<name>A0A343TI67_9EURY</name>
<dbReference type="PANTHER" id="PTHR42788:SF13">
    <property type="entry name" value="ALIPHATIC SULFONATES IMPORT ATP-BINDING PROTEIN SSUB"/>
    <property type="match status" value="1"/>
</dbReference>
<dbReference type="AlphaFoldDB" id="A0A343TI67"/>
<organism evidence="6 7">
    <name type="scientific">Halalkaliarchaeum desulfuricum</name>
    <dbReference type="NCBI Taxonomy" id="2055893"/>
    <lineage>
        <taxon>Archaea</taxon>
        <taxon>Methanobacteriati</taxon>
        <taxon>Methanobacteriota</taxon>
        <taxon>Stenosarchaea group</taxon>
        <taxon>Halobacteria</taxon>
        <taxon>Halobacteriales</taxon>
        <taxon>Haloferacaceae</taxon>
        <taxon>Halalkaliarchaeum</taxon>
    </lineage>
</organism>
<dbReference type="InterPro" id="IPR003593">
    <property type="entry name" value="AAA+_ATPase"/>
</dbReference>
<proteinExistence type="predicted"/>
<dbReference type="PROSITE" id="PS00211">
    <property type="entry name" value="ABC_TRANSPORTER_1"/>
    <property type="match status" value="1"/>
</dbReference>
<feature type="domain" description="ABC transporter" evidence="5">
    <location>
        <begin position="69"/>
        <end position="299"/>
    </location>
</feature>
<feature type="region of interest" description="Disordered" evidence="4">
    <location>
        <begin position="1"/>
        <end position="67"/>
    </location>
</feature>
<dbReference type="InterPro" id="IPR050166">
    <property type="entry name" value="ABC_transporter_ATP-bind"/>
</dbReference>
<dbReference type="SUPFAM" id="SSF52540">
    <property type="entry name" value="P-loop containing nucleoside triphosphate hydrolases"/>
    <property type="match status" value="1"/>
</dbReference>
<dbReference type="InterPro" id="IPR027417">
    <property type="entry name" value="P-loop_NTPase"/>
</dbReference>
<dbReference type="PROSITE" id="PS50893">
    <property type="entry name" value="ABC_TRANSPORTER_2"/>
    <property type="match status" value="1"/>
</dbReference>
<accession>A0A343TI67</accession>
<dbReference type="Proteomes" id="UP000263012">
    <property type="component" value="Chromosome"/>
</dbReference>
<keyword evidence="1" id="KW-0813">Transport</keyword>
<keyword evidence="2" id="KW-0547">Nucleotide-binding</keyword>
<dbReference type="Gene3D" id="3.40.50.300">
    <property type="entry name" value="P-loop containing nucleotide triphosphate hydrolases"/>
    <property type="match status" value="1"/>
</dbReference>
<evidence type="ECO:0000313" key="7">
    <source>
        <dbReference type="Proteomes" id="UP000263012"/>
    </source>
</evidence>
<dbReference type="GO" id="GO:0016887">
    <property type="term" value="F:ATP hydrolysis activity"/>
    <property type="evidence" value="ECO:0007669"/>
    <property type="project" value="InterPro"/>
</dbReference>
<dbReference type="InterPro" id="IPR003439">
    <property type="entry name" value="ABC_transporter-like_ATP-bd"/>
</dbReference>
<protein>
    <submittedName>
        <fullName evidence="6">ABC transporter ATP-binding protein</fullName>
    </submittedName>
</protein>
<evidence type="ECO:0000256" key="1">
    <source>
        <dbReference type="ARBA" id="ARBA00022448"/>
    </source>
</evidence>
<feature type="compositionally biased region" description="Acidic residues" evidence="4">
    <location>
        <begin position="40"/>
        <end position="52"/>
    </location>
</feature>
<dbReference type="Pfam" id="PF00005">
    <property type="entry name" value="ABC_tran"/>
    <property type="match status" value="1"/>
</dbReference>
<dbReference type="SMART" id="SM00382">
    <property type="entry name" value="AAA"/>
    <property type="match status" value="1"/>
</dbReference>
<dbReference type="CDD" id="cd03293">
    <property type="entry name" value="ABC_NrtD_SsuB_transporters"/>
    <property type="match status" value="1"/>
</dbReference>
<dbReference type="KEGG" id="hdf:AArcSl_1155"/>
<keyword evidence="3 6" id="KW-0067">ATP-binding</keyword>
<evidence type="ECO:0000259" key="5">
    <source>
        <dbReference type="PROSITE" id="PS50893"/>
    </source>
</evidence>
<sequence>MTPGPPQFGSRSWPDVPERKRSSSSNSNRLAMRDASAPIDDGDGDASVESESIEGGGSRPASGRGDPCLRATAVNKVYRSPSGDVSALEDVTLEVYDREFFCLVGPSGCGKSTFLRLLGGLLECDSGEIEILKPEPDDRPTTNMVFQEYGIFPWKSVIENVAFGLKMRGVPKSRRHEIARRYIRKVNLDGFEESYPHQLSGGMKQRVSIARAFANDPEIFLMDEPFGALDAQTKQYLLEELLSLWNESKKTVVYVTHDIEEAIHLGDRIGVMSARPGRIKTVVDVDLDRPRTRDNIPVDRFEEIQEAVWTSLSDEVERSVERSSGRTP</sequence>
<dbReference type="PANTHER" id="PTHR42788">
    <property type="entry name" value="TAURINE IMPORT ATP-BINDING PROTEIN-RELATED"/>
    <property type="match status" value="1"/>
</dbReference>
<evidence type="ECO:0000313" key="6">
    <source>
        <dbReference type="EMBL" id="AUX08789.1"/>
    </source>
</evidence>
<dbReference type="GO" id="GO:0005524">
    <property type="term" value="F:ATP binding"/>
    <property type="evidence" value="ECO:0007669"/>
    <property type="project" value="UniProtKB-KW"/>
</dbReference>
<reference evidence="7" key="1">
    <citation type="submission" date="2017-11" db="EMBL/GenBank/DDBJ databases">
        <title>Phenotypic and genomic properties of facultatively anaerobic sulfur-reducing natronoarchaea from hypersaline soda lakes.</title>
        <authorList>
            <person name="Sorokin D.Y."/>
            <person name="Kublanov I.V."/>
            <person name="Roman P."/>
            <person name="Sinninghe Damste J.S."/>
            <person name="Golyshin P.N."/>
            <person name="Rojo D."/>
            <person name="Ciordia S."/>
            <person name="Mena M.D.C."/>
            <person name="Ferrer M."/>
            <person name="Messina E."/>
            <person name="Smedile F."/>
            <person name="La Spada G."/>
            <person name="La Cono V."/>
            <person name="Yakimov M.M."/>
        </authorList>
    </citation>
    <scope>NUCLEOTIDE SEQUENCE [LARGE SCALE GENOMIC DNA]</scope>
    <source>
        <strain evidence="7">AArc-Sl</strain>
    </source>
</reference>
<dbReference type="EMBL" id="CP025066">
    <property type="protein sequence ID" value="AUX08789.1"/>
    <property type="molecule type" value="Genomic_DNA"/>
</dbReference>
<evidence type="ECO:0000256" key="3">
    <source>
        <dbReference type="ARBA" id="ARBA00022840"/>
    </source>
</evidence>
<gene>
    <name evidence="6" type="primary">tauB</name>
    <name evidence="6" type="ORF">AArcSl_1155</name>
</gene>
<evidence type="ECO:0000256" key="4">
    <source>
        <dbReference type="SAM" id="MobiDB-lite"/>
    </source>
</evidence>
<dbReference type="InterPro" id="IPR017871">
    <property type="entry name" value="ABC_transporter-like_CS"/>
</dbReference>
<evidence type="ECO:0000256" key="2">
    <source>
        <dbReference type="ARBA" id="ARBA00022741"/>
    </source>
</evidence>
<keyword evidence="7" id="KW-1185">Reference proteome</keyword>